<proteinExistence type="predicted"/>
<keyword evidence="1" id="KW-1133">Transmembrane helix</keyword>
<dbReference type="AlphaFoldDB" id="A0A517SUT3"/>
<protein>
    <submittedName>
        <fullName evidence="2">Uncharacterized protein</fullName>
    </submittedName>
</protein>
<sequence length="131" mass="14763">MPSDSHHDHGRFTAALPWLTLPWLIALFLDATRPWIVLIAVLGLSIAVTIVVRPSWMTALIAFQRWLTAMVAAAVGEIALLSVFFLVVTPLGLFQRLRGKTLLPMKPNKEQASYWQAAHKETTPESFTKRW</sequence>
<dbReference type="Proteomes" id="UP000315003">
    <property type="component" value="Chromosome"/>
</dbReference>
<keyword evidence="1" id="KW-0472">Membrane</keyword>
<evidence type="ECO:0000313" key="2">
    <source>
        <dbReference type="EMBL" id="QDT59881.1"/>
    </source>
</evidence>
<keyword evidence="1" id="KW-0812">Transmembrane</keyword>
<reference evidence="2 3" key="1">
    <citation type="submission" date="2019-02" db="EMBL/GenBank/DDBJ databases">
        <title>Deep-cultivation of Planctomycetes and their phenomic and genomic characterization uncovers novel biology.</title>
        <authorList>
            <person name="Wiegand S."/>
            <person name="Jogler M."/>
            <person name="Boedeker C."/>
            <person name="Pinto D."/>
            <person name="Vollmers J."/>
            <person name="Rivas-Marin E."/>
            <person name="Kohn T."/>
            <person name="Peeters S.H."/>
            <person name="Heuer A."/>
            <person name="Rast P."/>
            <person name="Oberbeckmann S."/>
            <person name="Bunk B."/>
            <person name="Jeske O."/>
            <person name="Meyerdierks A."/>
            <person name="Storesund J.E."/>
            <person name="Kallscheuer N."/>
            <person name="Luecker S."/>
            <person name="Lage O.M."/>
            <person name="Pohl T."/>
            <person name="Merkel B.J."/>
            <person name="Hornburger P."/>
            <person name="Mueller R.-W."/>
            <person name="Bruemmer F."/>
            <person name="Labrenz M."/>
            <person name="Spormann A.M."/>
            <person name="Op den Camp H."/>
            <person name="Overmann J."/>
            <person name="Amann R."/>
            <person name="Jetten M.S.M."/>
            <person name="Mascher T."/>
            <person name="Medema M.H."/>
            <person name="Devos D.P."/>
            <person name="Kaster A.-K."/>
            <person name="Ovreas L."/>
            <person name="Rohde M."/>
            <person name="Galperin M.Y."/>
            <person name="Jogler C."/>
        </authorList>
    </citation>
    <scope>NUCLEOTIDE SEQUENCE [LARGE SCALE GENOMIC DNA]</scope>
    <source>
        <strain evidence="2 3">SV_7m_r</strain>
    </source>
</reference>
<gene>
    <name evidence="2" type="ORF">SV7mr_23940</name>
</gene>
<keyword evidence="3" id="KW-1185">Reference proteome</keyword>
<accession>A0A517SUT3</accession>
<dbReference type="RefSeq" id="WP_145272024.1">
    <property type="nucleotide sequence ID" value="NZ_CP036272.1"/>
</dbReference>
<evidence type="ECO:0000256" key="1">
    <source>
        <dbReference type="SAM" id="Phobius"/>
    </source>
</evidence>
<evidence type="ECO:0000313" key="3">
    <source>
        <dbReference type="Proteomes" id="UP000315003"/>
    </source>
</evidence>
<feature type="transmembrane region" description="Helical" evidence="1">
    <location>
        <begin position="12"/>
        <end position="29"/>
    </location>
</feature>
<name>A0A517SUT3_9BACT</name>
<organism evidence="2 3">
    <name type="scientific">Stieleria bergensis</name>
    <dbReference type="NCBI Taxonomy" id="2528025"/>
    <lineage>
        <taxon>Bacteria</taxon>
        <taxon>Pseudomonadati</taxon>
        <taxon>Planctomycetota</taxon>
        <taxon>Planctomycetia</taxon>
        <taxon>Pirellulales</taxon>
        <taxon>Pirellulaceae</taxon>
        <taxon>Stieleria</taxon>
    </lineage>
</organism>
<dbReference type="EMBL" id="CP036272">
    <property type="protein sequence ID" value="QDT59881.1"/>
    <property type="molecule type" value="Genomic_DNA"/>
</dbReference>
<feature type="transmembrane region" description="Helical" evidence="1">
    <location>
        <begin position="35"/>
        <end position="54"/>
    </location>
</feature>
<feature type="transmembrane region" description="Helical" evidence="1">
    <location>
        <begin position="66"/>
        <end position="88"/>
    </location>
</feature>